<dbReference type="Gene3D" id="2.60.120.10">
    <property type="entry name" value="Jelly Rolls"/>
    <property type="match status" value="1"/>
</dbReference>
<keyword evidence="5" id="KW-0614">Plasmid</keyword>
<evidence type="ECO:0000256" key="2">
    <source>
        <dbReference type="ARBA" id="ARBA00023125"/>
    </source>
</evidence>
<evidence type="ECO:0000259" key="4">
    <source>
        <dbReference type="Pfam" id="PF13545"/>
    </source>
</evidence>
<accession>A0AB38TKB7</accession>
<protein>
    <submittedName>
        <fullName evidence="5">Crp/Fnr family transcriptional regulator</fullName>
    </submittedName>
</protein>
<organism evidence="5 6">
    <name type="scientific">Mesorhizobium ciceri</name>
    <dbReference type="NCBI Taxonomy" id="39645"/>
    <lineage>
        <taxon>Bacteria</taxon>
        <taxon>Pseudomonadati</taxon>
        <taxon>Pseudomonadota</taxon>
        <taxon>Alphaproteobacteria</taxon>
        <taxon>Hyphomicrobiales</taxon>
        <taxon>Phyllobacteriaceae</taxon>
        <taxon>Mesorhizobium</taxon>
    </lineage>
</organism>
<keyword evidence="1" id="KW-0805">Transcription regulation</keyword>
<feature type="domain" description="HTH crp-type" evidence="4">
    <location>
        <begin position="150"/>
        <end position="215"/>
    </location>
</feature>
<dbReference type="RefSeq" id="WP_024505864.1">
    <property type="nucleotide sequence ID" value="NZ_CP088148.1"/>
</dbReference>
<dbReference type="GO" id="GO:0006355">
    <property type="term" value="P:regulation of DNA-templated transcription"/>
    <property type="evidence" value="ECO:0007669"/>
    <property type="project" value="InterPro"/>
</dbReference>
<dbReference type="InterPro" id="IPR018490">
    <property type="entry name" value="cNMP-bd_dom_sf"/>
</dbReference>
<keyword evidence="6" id="KW-1185">Reference proteome</keyword>
<evidence type="ECO:0000313" key="6">
    <source>
        <dbReference type="Proteomes" id="UP001060070"/>
    </source>
</evidence>
<dbReference type="GO" id="GO:0003677">
    <property type="term" value="F:DNA binding"/>
    <property type="evidence" value="ECO:0007669"/>
    <property type="project" value="UniProtKB-KW"/>
</dbReference>
<keyword evidence="2" id="KW-0238">DNA-binding</keyword>
<evidence type="ECO:0000256" key="1">
    <source>
        <dbReference type="ARBA" id="ARBA00023015"/>
    </source>
</evidence>
<proteinExistence type="predicted"/>
<dbReference type="InterPro" id="IPR036390">
    <property type="entry name" value="WH_DNA-bd_sf"/>
</dbReference>
<geneLocation type="plasmid" evidence="5 6">
    <name>unnamed</name>
</geneLocation>
<dbReference type="SUPFAM" id="SSF51206">
    <property type="entry name" value="cAMP-binding domain-like"/>
    <property type="match status" value="1"/>
</dbReference>
<reference evidence="5 6" key="1">
    <citation type="journal article" date="2022" name="Microbiol. Resour. Announc.">
        <title>Complete Genome Sequence of Mesorhizobium ciceri Strain R30, a Rhizobium Used as a Commercial Inoculant for Chickpea in Argentina.</title>
        <authorList>
            <person name="Foresto E."/>
            <person name="Revale S."/>
            <person name="Primo E."/>
            <person name="Nievas F."/>
            <person name="Carezzano E."/>
            <person name="Puente M."/>
            <person name="Alzari P."/>
            <person name="Mart M."/>
            <person name="Ben-Assaya M."/>
            <person name="Mornico D."/>
            <person name="Santoro M."/>
            <person name="Mart F."/>
            <person name="Giordano W."/>
            <person name="Bogino P."/>
        </authorList>
    </citation>
    <scope>NUCLEOTIDE SEQUENCE [LARGE SCALE GENOMIC DNA]</scope>
    <source>
        <strain evidence="5 6">R30</strain>
    </source>
</reference>
<name>A0AB38TKB7_9HYPH</name>
<evidence type="ECO:0000313" key="5">
    <source>
        <dbReference type="EMBL" id="UTU55024.1"/>
    </source>
</evidence>
<dbReference type="Pfam" id="PF13545">
    <property type="entry name" value="HTH_Crp_2"/>
    <property type="match status" value="1"/>
</dbReference>
<dbReference type="InterPro" id="IPR014710">
    <property type="entry name" value="RmlC-like_jellyroll"/>
</dbReference>
<dbReference type="InterPro" id="IPR012318">
    <property type="entry name" value="HTH_CRP"/>
</dbReference>
<gene>
    <name evidence="5" type="ORF">LRP29_32295</name>
</gene>
<evidence type="ECO:0000256" key="3">
    <source>
        <dbReference type="ARBA" id="ARBA00023163"/>
    </source>
</evidence>
<keyword evidence="3" id="KW-0804">Transcription</keyword>
<dbReference type="Proteomes" id="UP001060070">
    <property type="component" value="Plasmid unnamed"/>
</dbReference>
<sequence>MTNPKNNSYKNGLLCRLNPDDLALLQPHLEPCALNLRMNLEQAASEITTMYFLEDGIGSVVARTLGREAEVALIGFEGMTGAALVMGADYAAHECFVQLPGNAFRIGAEPFKAALSNSPTLRLLLLRYVQYLNIQTSYTALINARANLEERLARWLLMCDDRVHGGRVVITHEFLALMLGSRRPGVTVGLQVLEGRGFIYSRRGEVRIRDRSGLLASANGTYGQPEADYVRLLGDIRSSPDLT</sequence>
<dbReference type="AlphaFoldDB" id="A0AB38TKB7"/>
<dbReference type="SUPFAM" id="SSF46785">
    <property type="entry name" value="Winged helix' DNA-binding domain"/>
    <property type="match status" value="1"/>
</dbReference>
<dbReference type="EMBL" id="CP088148">
    <property type="protein sequence ID" value="UTU55024.1"/>
    <property type="molecule type" value="Genomic_DNA"/>
</dbReference>